<dbReference type="InterPro" id="IPR000620">
    <property type="entry name" value="EamA_dom"/>
</dbReference>
<dbReference type="SUPFAM" id="SSF103481">
    <property type="entry name" value="Multidrug resistance efflux transporter EmrE"/>
    <property type="match status" value="2"/>
</dbReference>
<sequence length="289" mass="31096">MTSSWMLVAGFFFAGMGVFVKLGSTHFGAAEMAFYRSVFTLLVVIGMIGWARGTIWSAHLGTHILRGVGGAVSLVGFFYALSKLPVATAQTLNYTSPLFLAIATTVVLGERFSAWLVFAIMLGFAGVAMLLGPTFDSGQQGAAMIGLFSGVTASWAYLAVRTLGRLGEPDTRVVFWFGAISTVICATWQLATDTFHAVRWDNAWIIFGIGLCGTLGQLCMTRAYRTGNTLVVGSFSYSTIVFASLATLAIWQEVLSPWEWAGMGIIIASGILAMRVEKKEQIEEAGFES</sequence>
<dbReference type="InParanoid" id="A0A6M4HEY3"/>
<feature type="domain" description="EamA" evidence="6">
    <location>
        <begin position="144"/>
        <end position="272"/>
    </location>
</feature>
<feature type="transmembrane region" description="Helical" evidence="5">
    <location>
        <begin position="63"/>
        <end position="81"/>
    </location>
</feature>
<dbReference type="EMBL" id="CP053073">
    <property type="protein sequence ID" value="QJR16597.1"/>
    <property type="molecule type" value="Genomic_DNA"/>
</dbReference>
<protein>
    <submittedName>
        <fullName evidence="7">Pseudopaline exporter CntI</fullName>
    </submittedName>
</protein>
<feature type="transmembrane region" description="Helical" evidence="5">
    <location>
        <begin position="257"/>
        <end position="274"/>
    </location>
</feature>
<keyword evidence="8" id="KW-1185">Reference proteome</keyword>
<accession>A0A6M4HEY3</accession>
<feature type="transmembrane region" description="Helical" evidence="5">
    <location>
        <begin position="141"/>
        <end position="160"/>
    </location>
</feature>
<name>A0A6M4HEY3_9PROT</name>
<dbReference type="KEGG" id="upl:DSM104440_03432"/>
<evidence type="ECO:0000259" key="6">
    <source>
        <dbReference type="Pfam" id="PF00892"/>
    </source>
</evidence>
<dbReference type="PANTHER" id="PTHR22911">
    <property type="entry name" value="ACYL-MALONYL CONDENSING ENZYME-RELATED"/>
    <property type="match status" value="1"/>
</dbReference>
<keyword evidence="3 5" id="KW-1133">Transmembrane helix</keyword>
<evidence type="ECO:0000256" key="5">
    <source>
        <dbReference type="SAM" id="Phobius"/>
    </source>
</evidence>
<reference evidence="7 8" key="1">
    <citation type="submission" date="2020-04" db="EMBL/GenBank/DDBJ databases">
        <title>Usitatibacter rugosus gen. nov., sp. nov. and Usitatibacter palustris sp. nov., novel members of Usitatibacteraceae fam. nov. within the order Nitrosomonadales isolated from soil.</title>
        <authorList>
            <person name="Huber K.J."/>
            <person name="Neumann-Schaal M."/>
            <person name="Geppert A."/>
            <person name="Luckner M."/>
            <person name="Wanner G."/>
            <person name="Overmann J."/>
        </authorList>
    </citation>
    <scope>NUCLEOTIDE SEQUENCE [LARGE SCALE GENOMIC DNA]</scope>
    <source>
        <strain evidence="7 8">Swamp67</strain>
    </source>
</reference>
<feature type="domain" description="EamA" evidence="6">
    <location>
        <begin position="4"/>
        <end position="131"/>
    </location>
</feature>
<feature type="transmembrane region" description="Helical" evidence="5">
    <location>
        <begin position="87"/>
        <end position="108"/>
    </location>
</feature>
<evidence type="ECO:0000313" key="8">
    <source>
        <dbReference type="Proteomes" id="UP000503096"/>
    </source>
</evidence>
<gene>
    <name evidence="7" type="primary">cntI</name>
    <name evidence="7" type="ORF">DSM104440_03432</name>
</gene>
<keyword evidence="2 5" id="KW-0812">Transmembrane</keyword>
<dbReference type="Proteomes" id="UP000503096">
    <property type="component" value="Chromosome"/>
</dbReference>
<dbReference type="AlphaFoldDB" id="A0A6M4HEY3"/>
<dbReference type="PANTHER" id="PTHR22911:SF6">
    <property type="entry name" value="SOLUTE CARRIER FAMILY 35 MEMBER G1"/>
    <property type="match status" value="1"/>
</dbReference>
<feature type="transmembrane region" description="Helical" evidence="5">
    <location>
        <begin position="172"/>
        <end position="191"/>
    </location>
</feature>
<evidence type="ECO:0000256" key="2">
    <source>
        <dbReference type="ARBA" id="ARBA00022692"/>
    </source>
</evidence>
<evidence type="ECO:0000256" key="4">
    <source>
        <dbReference type="ARBA" id="ARBA00023136"/>
    </source>
</evidence>
<organism evidence="7 8">
    <name type="scientific">Usitatibacter palustris</name>
    <dbReference type="NCBI Taxonomy" id="2732487"/>
    <lineage>
        <taxon>Bacteria</taxon>
        <taxon>Pseudomonadati</taxon>
        <taxon>Pseudomonadota</taxon>
        <taxon>Betaproteobacteria</taxon>
        <taxon>Nitrosomonadales</taxon>
        <taxon>Usitatibacteraceae</taxon>
        <taxon>Usitatibacter</taxon>
    </lineage>
</organism>
<evidence type="ECO:0000256" key="3">
    <source>
        <dbReference type="ARBA" id="ARBA00022989"/>
    </source>
</evidence>
<comment type="subcellular location">
    <subcellularLocation>
        <location evidence="1">Membrane</location>
        <topology evidence="1">Multi-pass membrane protein</topology>
    </subcellularLocation>
</comment>
<feature type="transmembrane region" description="Helical" evidence="5">
    <location>
        <begin position="33"/>
        <end position="51"/>
    </location>
</feature>
<dbReference type="GO" id="GO:0016020">
    <property type="term" value="C:membrane"/>
    <property type="evidence" value="ECO:0007669"/>
    <property type="project" value="UniProtKB-SubCell"/>
</dbReference>
<evidence type="ECO:0000256" key="1">
    <source>
        <dbReference type="ARBA" id="ARBA00004141"/>
    </source>
</evidence>
<dbReference type="InterPro" id="IPR037185">
    <property type="entry name" value="EmrE-like"/>
</dbReference>
<keyword evidence="4 5" id="KW-0472">Membrane</keyword>
<feature type="transmembrane region" description="Helical" evidence="5">
    <location>
        <begin position="230"/>
        <end position="251"/>
    </location>
</feature>
<feature type="transmembrane region" description="Helical" evidence="5">
    <location>
        <begin position="203"/>
        <end position="223"/>
    </location>
</feature>
<evidence type="ECO:0000313" key="7">
    <source>
        <dbReference type="EMBL" id="QJR16597.1"/>
    </source>
</evidence>
<dbReference type="Gene3D" id="1.10.3730.20">
    <property type="match status" value="1"/>
</dbReference>
<proteinExistence type="predicted"/>
<dbReference type="RefSeq" id="WP_246212053.1">
    <property type="nucleotide sequence ID" value="NZ_CP053073.1"/>
</dbReference>
<feature type="transmembrane region" description="Helical" evidence="5">
    <location>
        <begin position="115"/>
        <end position="135"/>
    </location>
</feature>
<dbReference type="Pfam" id="PF00892">
    <property type="entry name" value="EamA"/>
    <property type="match status" value="2"/>
</dbReference>